<evidence type="ECO:0000313" key="2">
    <source>
        <dbReference type="EMBL" id="OGL83337.1"/>
    </source>
</evidence>
<keyword evidence="1" id="KW-0812">Transmembrane</keyword>
<feature type="transmembrane region" description="Helical" evidence="1">
    <location>
        <begin position="87"/>
        <end position="108"/>
    </location>
</feature>
<feature type="transmembrane region" description="Helical" evidence="1">
    <location>
        <begin position="54"/>
        <end position="75"/>
    </location>
</feature>
<organism evidence="2 3">
    <name type="scientific">Candidatus Uhrbacteria bacterium RIFCSPLOWO2_01_FULL_53_9</name>
    <dbReference type="NCBI Taxonomy" id="1802403"/>
    <lineage>
        <taxon>Bacteria</taxon>
        <taxon>Candidatus Uhriibacteriota</taxon>
    </lineage>
</organism>
<dbReference type="AlphaFoldDB" id="A0A1F7UZZ6"/>
<sequence>MSILTLTFWFDRAPQQEPVTLKLYFILFLAAVIVGAIVRLVTRRQAQDKFGQEIGRRVAVMLVVMGVLGLLYWFAAWQHVPFLSSRFWLLLWDLGFLYWIIASIRYGVKVVPKERARLHQATTNRKYFKKT</sequence>
<dbReference type="EMBL" id="MGEL01000022">
    <property type="protein sequence ID" value="OGL83337.1"/>
    <property type="molecule type" value="Genomic_DNA"/>
</dbReference>
<dbReference type="Proteomes" id="UP000176932">
    <property type="component" value="Unassembled WGS sequence"/>
</dbReference>
<evidence type="ECO:0000313" key="3">
    <source>
        <dbReference type="Proteomes" id="UP000176932"/>
    </source>
</evidence>
<name>A0A1F7UZZ6_9BACT</name>
<gene>
    <name evidence="2" type="ORF">A3B32_00625</name>
</gene>
<proteinExistence type="predicted"/>
<reference evidence="2 3" key="1">
    <citation type="journal article" date="2016" name="Nat. Commun.">
        <title>Thousands of microbial genomes shed light on interconnected biogeochemical processes in an aquifer system.</title>
        <authorList>
            <person name="Anantharaman K."/>
            <person name="Brown C.T."/>
            <person name="Hug L.A."/>
            <person name="Sharon I."/>
            <person name="Castelle C.J."/>
            <person name="Probst A.J."/>
            <person name="Thomas B.C."/>
            <person name="Singh A."/>
            <person name="Wilkins M.J."/>
            <person name="Karaoz U."/>
            <person name="Brodie E.L."/>
            <person name="Williams K.H."/>
            <person name="Hubbard S.S."/>
            <person name="Banfield J.F."/>
        </authorList>
    </citation>
    <scope>NUCLEOTIDE SEQUENCE [LARGE SCALE GENOMIC DNA]</scope>
</reference>
<protein>
    <recommendedName>
        <fullName evidence="4">DUF5671 domain-containing protein</fullName>
    </recommendedName>
</protein>
<feature type="transmembrane region" description="Helical" evidence="1">
    <location>
        <begin position="23"/>
        <end position="42"/>
    </location>
</feature>
<keyword evidence="1" id="KW-1133">Transmembrane helix</keyword>
<comment type="caution">
    <text evidence="2">The sequence shown here is derived from an EMBL/GenBank/DDBJ whole genome shotgun (WGS) entry which is preliminary data.</text>
</comment>
<evidence type="ECO:0000256" key="1">
    <source>
        <dbReference type="SAM" id="Phobius"/>
    </source>
</evidence>
<accession>A0A1F7UZZ6</accession>
<keyword evidence="1" id="KW-0472">Membrane</keyword>
<evidence type="ECO:0008006" key="4">
    <source>
        <dbReference type="Google" id="ProtNLM"/>
    </source>
</evidence>